<reference evidence="4" key="2">
    <citation type="journal article" date="2019" name="Int. J. Syst. Evol. Microbiol.">
        <title>The Global Catalogue of Microorganisms (GCM) 10K type strain sequencing project: providing services to taxonomists for standard genome sequencing and annotation.</title>
        <authorList>
            <consortium name="The Broad Institute Genomics Platform"/>
            <consortium name="The Broad Institute Genome Sequencing Center for Infectious Disease"/>
            <person name="Wu L."/>
            <person name="Ma J."/>
        </authorList>
    </citation>
    <scope>NUCLEOTIDE SEQUENCE [LARGE SCALE GENOMIC DNA]</scope>
    <source>
        <strain evidence="4">JCM 30072</strain>
    </source>
</reference>
<accession>A0ABD5W808</accession>
<proteinExistence type="predicted"/>
<evidence type="ECO:0000313" key="4">
    <source>
        <dbReference type="Proteomes" id="UP001596445"/>
    </source>
</evidence>
<comment type="caution">
    <text evidence="3">The sequence shown here is derived from an EMBL/GenBank/DDBJ whole genome shotgun (WGS) entry which is preliminary data.</text>
</comment>
<feature type="compositionally biased region" description="Basic and acidic residues" evidence="1">
    <location>
        <begin position="16"/>
        <end position="30"/>
    </location>
</feature>
<evidence type="ECO:0000313" key="3">
    <source>
        <dbReference type="EMBL" id="MFC7059844.1"/>
    </source>
</evidence>
<feature type="region of interest" description="Disordered" evidence="1">
    <location>
        <begin position="638"/>
        <end position="661"/>
    </location>
</feature>
<evidence type="ECO:0000256" key="1">
    <source>
        <dbReference type="SAM" id="MobiDB-lite"/>
    </source>
</evidence>
<reference evidence="3" key="1">
    <citation type="journal article" date="2014" name="Int. J. Syst. Evol. Microbiol.">
        <title>Complete genome sequence of Corynebacterium casei LMG S-19264T (=DSM 44701T), isolated from a smear-ripened cheese.</title>
        <authorList>
            <consortium name="US DOE Joint Genome Institute (JGI-PGF)"/>
            <person name="Walter F."/>
            <person name="Albersmeier A."/>
            <person name="Kalinowski J."/>
            <person name="Ruckert C."/>
        </authorList>
    </citation>
    <scope>NUCLEOTIDE SEQUENCE [LARGE SCALE GENOMIC DNA]</scope>
    <source>
        <strain evidence="3">CGMCC 1.12553</strain>
    </source>
</reference>
<gene>
    <name evidence="2" type="ORF">ACFQQG_18495</name>
    <name evidence="3" type="ORF">ACFQQG_18625</name>
</gene>
<reference evidence="3" key="3">
    <citation type="submission" date="2024-09" db="EMBL/GenBank/DDBJ databases">
        <authorList>
            <person name="Sun Q."/>
        </authorList>
    </citation>
    <scope>NUCLEOTIDE SEQUENCE</scope>
    <source>
        <strain evidence="3">CGMCC 1.12553</strain>
    </source>
</reference>
<dbReference type="EMBL" id="JBHSZI010000003">
    <property type="protein sequence ID" value="MFC7059818.1"/>
    <property type="molecule type" value="Genomic_DNA"/>
</dbReference>
<dbReference type="AlphaFoldDB" id="A0ABD5W808"/>
<dbReference type="RefSeq" id="WP_382187151.1">
    <property type="nucleotide sequence ID" value="NZ_JBHSZI010000003.1"/>
</dbReference>
<feature type="region of interest" description="Disordered" evidence="1">
    <location>
        <begin position="1"/>
        <end position="30"/>
    </location>
</feature>
<dbReference type="EMBL" id="JBHSZI010000003">
    <property type="protein sequence ID" value="MFC7059844.1"/>
    <property type="molecule type" value="Genomic_DNA"/>
</dbReference>
<keyword evidence="4" id="KW-1185">Reference proteome</keyword>
<organism evidence="3 4">
    <name type="scientific">Halovenus salina</name>
    <dbReference type="NCBI Taxonomy" id="1510225"/>
    <lineage>
        <taxon>Archaea</taxon>
        <taxon>Methanobacteriati</taxon>
        <taxon>Methanobacteriota</taxon>
        <taxon>Stenosarchaea group</taxon>
        <taxon>Halobacteria</taxon>
        <taxon>Halobacteriales</taxon>
        <taxon>Haloarculaceae</taxon>
        <taxon>Halovenus</taxon>
    </lineage>
</organism>
<evidence type="ECO:0000313" key="2">
    <source>
        <dbReference type="EMBL" id="MFC7059818.1"/>
    </source>
</evidence>
<name>A0ABD5W808_9EURY</name>
<dbReference type="Proteomes" id="UP001596445">
    <property type="component" value="Unassembled WGS sequence"/>
</dbReference>
<protein>
    <submittedName>
        <fullName evidence="3">Uncharacterized protein</fullName>
    </submittedName>
</protein>
<sequence length="745" mass="79024">MDNPPDARAITPAIGPDERRASELPEEQREEIVRDVLPAEEVIKANVTSENIIVGDDGSVRLDEFGARYLAAQELDDQIDGADIESGDVVETDDGFRPGAEIRRELAAAELDQQIEGRDITTEDVVLRDDGFSPDEEIRRAEAAEEFDAQLDDVEVANDDLVERVVTDEEAAQRDGVEAGDEVFLPSQDIVAEQQAFDAADQLDEEFSGPNLPDVVSSGVVDFAQGEFEGDVELPDVDIGGGDIEVVDGAVRLTEGTQSEIQRAELAASLDVRTGRDITREDFVETGDGVTPGEDAQAAQEELLRDELAQEIDTDTQTDISGDDIVLDRDGDEVSASLSREAQEAEAVASLVEQLNEQDANPAAYENIVTEESDGGIVARVDFDGPDTDIEPPEFSSEFGGDDIVGTETVDPVFGGAGIDNGGGILDAAAAFEDEVADLPGVDAATDVVGGAGETAVDAGSGLADLTSPITSPVVGASEDARDFLVEDSIQPAFRALNNVDTPDAVDNTVGQVPGATNAARFTSSGLEGLATGFTDLTVGAPALAADAVDASTDAAVFAGEQISSEGVVEGTETLPIPAEMSLVQHRLLQLNGSGPTLRVWEGHLLAWLSPDTWLAGQRRSRDGRQATLVNGRRQQLGTTDWLRAPDNKPKSVRSAGWESETEAGSAAAGMTFLIWSSPIHNPSGTLIDRRRPRAVVVAMGERPRAQLRPVVPPGSRFARRSCRRATCGHSFAARMFRARASART</sequence>